<dbReference type="InterPro" id="IPR002656">
    <property type="entry name" value="Acyl_transf_3_dom"/>
</dbReference>
<dbReference type="GO" id="GO:0009103">
    <property type="term" value="P:lipopolysaccharide biosynthetic process"/>
    <property type="evidence" value="ECO:0007669"/>
    <property type="project" value="TreeGrafter"/>
</dbReference>
<keyword evidence="3" id="KW-0012">Acyltransferase</keyword>
<dbReference type="Pfam" id="PF01757">
    <property type="entry name" value="Acyl_transf_3"/>
    <property type="match status" value="1"/>
</dbReference>
<feature type="transmembrane region" description="Helical" evidence="1">
    <location>
        <begin position="176"/>
        <end position="196"/>
    </location>
</feature>
<feature type="transmembrane region" description="Helical" evidence="1">
    <location>
        <begin position="240"/>
        <end position="261"/>
    </location>
</feature>
<feature type="transmembrane region" description="Helical" evidence="1">
    <location>
        <begin position="53"/>
        <end position="73"/>
    </location>
</feature>
<dbReference type="AlphaFoldDB" id="A0A916XBV7"/>
<protein>
    <submittedName>
        <fullName evidence="3">Acyltransferase</fullName>
    </submittedName>
</protein>
<gene>
    <name evidence="3" type="ORF">GCM10011410_13700</name>
</gene>
<dbReference type="PANTHER" id="PTHR23028">
    <property type="entry name" value="ACETYLTRANSFERASE"/>
    <property type="match status" value="1"/>
</dbReference>
<sequence length="403" mass="43944">MKNVEPKVPLAVAGSSGFLPGCEGMRGAAALGVLLTHVAFQTGSVTESFWGRVWGRFDLAVALFFALSGFLLWRQHARAARGLSASPSTGRYLRHRIVRIMPAYIVVVCAVLLLLHEARGASATVWWANLTLMQVFVPYSLVEGLTQMWSLSVELAFYLLLPLFGWGLWRLRGEAARWRVPVIVTIAVLSLAWKYIPVPTADGVHHDNWLPGYLSWFAAGMILAEFATAPPPRMVRLARIPMLMPIVAVCAIGIAASPLAGPPGLVDLEPLEYAVKILCGAVMGYALLAPIVLAEPGRHHRILASPTALMLGRWSYALFLWHVAVLMVTFPILGVPQFSGYMFPVLVLTVVLSVAVASVSYALVEEPARRALLRWETARAERYRRQNGNAETATAATVTKASA</sequence>
<feature type="transmembrane region" description="Helical" evidence="1">
    <location>
        <begin position="103"/>
        <end position="128"/>
    </location>
</feature>
<keyword evidence="1" id="KW-0812">Transmembrane</keyword>
<proteinExistence type="predicted"/>
<keyword evidence="1" id="KW-0472">Membrane</keyword>
<feature type="transmembrane region" description="Helical" evidence="1">
    <location>
        <begin position="208"/>
        <end position="228"/>
    </location>
</feature>
<dbReference type="Proteomes" id="UP000641514">
    <property type="component" value="Unassembled WGS sequence"/>
</dbReference>
<keyword evidence="4" id="KW-1185">Reference proteome</keyword>
<dbReference type="RefSeq" id="WP_188671830.1">
    <property type="nucleotide sequence ID" value="NZ_BMJH01000001.1"/>
</dbReference>
<feature type="transmembrane region" description="Helical" evidence="1">
    <location>
        <begin position="148"/>
        <end position="169"/>
    </location>
</feature>
<feature type="domain" description="Acyltransferase 3" evidence="2">
    <location>
        <begin position="23"/>
        <end position="356"/>
    </location>
</feature>
<name>A0A916XBV7_9ACTN</name>
<dbReference type="InterPro" id="IPR050879">
    <property type="entry name" value="Acyltransferase_3"/>
</dbReference>
<evidence type="ECO:0000259" key="2">
    <source>
        <dbReference type="Pfam" id="PF01757"/>
    </source>
</evidence>
<reference evidence="3" key="2">
    <citation type="submission" date="2020-09" db="EMBL/GenBank/DDBJ databases">
        <authorList>
            <person name="Sun Q."/>
            <person name="Zhou Y."/>
        </authorList>
    </citation>
    <scope>NUCLEOTIDE SEQUENCE</scope>
    <source>
        <strain evidence="3">CGMCC 1.15478</strain>
    </source>
</reference>
<evidence type="ECO:0000256" key="1">
    <source>
        <dbReference type="SAM" id="Phobius"/>
    </source>
</evidence>
<dbReference type="EMBL" id="BMJH01000001">
    <property type="protein sequence ID" value="GGC62510.1"/>
    <property type="molecule type" value="Genomic_DNA"/>
</dbReference>
<dbReference type="GO" id="GO:0016747">
    <property type="term" value="F:acyltransferase activity, transferring groups other than amino-acyl groups"/>
    <property type="evidence" value="ECO:0007669"/>
    <property type="project" value="InterPro"/>
</dbReference>
<accession>A0A916XBV7</accession>
<comment type="caution">
    <text evidence="3">The sequence shown here is derived from an EMBL/GenBank/DDBJ whole genome shotgun (WGS) entry which is preliminary data.</text>
</comment>
<feature type="transmembrane region" description="Helical" evidence="1">
    <location>
        <begin position="314"/>
        <end position="335"/>
    </location>
</feature>
<dbReference type="GO" id="GO:0016020">
    <property type="term" value="C:membrane"/>
    <property type="evidence" value="ECO:0007669"/>
    <property type="project" value="TreeGrafter"/>
</dbReference>
<evidence type="ECO:0000313" key="4">
    <source>
        <dbReference type="Proteomes" id="UP000641514"/>
    </source>
</evidence>
<feature type="transmembrane region" description="Helical" evidence="1">
    <location>
        <begin position="273"/>
        <end position="293"/>
    </location>
</feature>
<evidence type="ECO:0000313" key="3">
    <source>
        <dbReference type="EMBL" id="GGC62510.1"/>
    </source>
</evidence>
<keyword evidence="3" id="KW-0808">Transferase</keyword>
<organism evidence="3 4">
    <name type="scientific">Hoyosella rhizosphaerae</name>
    <dbReference type="NCBI Taxonomy" id="1755582"/>
    <lineage>
        <taxon>Bacteria</taxon>
        <taxon>Bacillati</taxon>
        <taxon>Actinomycetota</taxon>
        <taxon>Actinomycetes</taxon>
        <taxon>Mycobacteriales</taxon>
        <taxon>Hoyosellaceae</taxon>
        <taxon>Hoyosella</taxon>
    </lineage>
</organism>
<keyword evidence="1" id="KW-1133">Transmembrane helix</keyword>
<dbReference type="PANTHER" id="PTHR23028:SF53">
    <property type="entry name" value="ACYL_TRANSF_3 DOMAIN-CONTAINING PROTEIN"/>
    <property type="match status" value="1"/>
</dbReference>
<reference evidence="3" key="1">
    <citation type="journal article" date="2014" name="Int. J. Syst. Evol. Microbiol.">
        <title>Complete genome sequence of Corynebacterium casei LMG S-19264T (=DSM 44701T), isolated from a smear-ripened cheese.</title>
        <authorList>
            <consortium name="US DOE Joint Genome Institute (JGI-PGF)"/>
            <person name="Walter F."/>
            <person name="Albersmeier A."/>
            <person name="Kalinowski J."/>
            <person name="Ruckert C."/>
        </authorList>
    </citation>
    <scope>NUCLEOTIDE SEQUENCE</scope>
    <source>
        <strain evidence="3">CGMCC 1.15478</strain>
    </source>
</reference>
<feature type="transmembrane region" description="Helical" evidence="1">
    <location>
        <begin position="341"/>
        <end position="364"/>
    </location>
</feature>